<gene>
    <name evidence="2" type="ORF">CYXG_00199</name>
</gene>
<organism evidence="2 3">
    <name type="scientific">Synechococcus phage S-SSM4</name>
    <dbReference type="NCBI Taxonomy" id="536466"/>
    <lineage>
        <taxon>Viruses</taxon>
        <taxon>Duplodnaviria</taxon>
        <taxon>Heunggongvirae</taxon>
        <taxon>Uroviricota</taxon>
        <taxon>Caudoviricetes</taxon>
        <taxon>Pantevenvirales</taxon>
        <taxon>Kyanoviridae</taxon>
        <taxon>Greenvirus</taxon>
        <taxon>Greenvirus ssm4</taxon>
    </lineage>
</organism>
<evidence type="ECO:0000313" key="2">
    <source>
        <dbReference type="EMBL" id="AGG54263.1"/>
    </source>
</evidence>
<evidence type="ECO:0000313" key="3">
    <source>
        <dbReference type="Proteomes" id="UP000203282"/>
    </source>
</evidence>
<protein>
    <submittedName>
        <fullName evidence="2">Uncharacterized protein</fullName>
    </submittedName>
</protein>
<keyword evidence="1" id="KW-0175">Coiled coil</keyword>
<reference evidence="2 3" key="1">
    <citation type="submission" date="2010-03" db="EMBL/GenBank/DDBJ databases">
        <title>The Genome Sequence of Cyanophage S-SSM4.</title>
        <authorList>
            <consortium name="The Broad Institute Genome Sequencing Platform"/>
            <person name="Henn M.R."/>
            <person name="Sullivan M.S."/>
            <person name="Osburne M.S."/>
            <person name="Levin J."/>
            <person name="Malboeuf C."/>
            <person name="Casali M."/>
            <person name="Russ C."/>
            <person name="Lennon N."/>
            <person name="Erlich R."/>
            <person name="Young S.K."/>
            <person name="Koehrsen M."/>
            <person name="Yandava C."/>
            <person name="Zeng Q."/>
            <person name="Alvarado L."/>
            <person name="Anderson S."/>
            <person name="Berlin A."/>
            <person name="Borenstein D."/>
            <person name="Chen Z."/>
            <person name="Engels R."/>
            <person name="Freedman E."/>
            <person name="Gellesch M."/>
            <person name="Goldberg J."/>
            <person name="Green L."/>
            <person name="Griggs A."/>
            <person name="Gujja S."/>
            <person name="Heiman D."/>
            <person name="Hepburn T."/>
            <person name="Howarth C."/>
            <person name="Jen D."/>
            <person name="Larson L."/>
            <person name="Lewis B."/>
            <person name="Mehta T."/>
            <person name="Park D."/>
            <person name="Pearson M."/>
            <person name="Roberts A."/>
            <person name="Ryan E."/>
            <person name="Saif S."/>
            <person name="Shea T."/>
            <person name="Shenoy N."/>
            <person name="Sisk P."/>
            <person name="Stolte C."/>
            <person name="Sykes S."/>
            <person name="Walk T."/>
            <person name="White J."/>
            <person name="Yu Q."/>
            <person name="Coleman M.L."/>
            <person name="Huang K.H."/>
            <person name="Weigele P.R."/>
            <person name="DeFrancesco A.S."/>
            <person name="Kern S.E."/>
            <person name="Thompson L.R."/>
            <person name="Fu R."/>
            <person name="Hombeck B."/>
            <person name="Chisholm S.W."/>
            <person name="Haas B."/>
            <person name="Nusbaum C."/>
            <person name="Galagan J."/>
            <person name="Birren B."/>
        </authorList>
    </citation>
    <scope>NUCLEOTIDE SEQUENCE [LARGE SCALE GENOMIC DNA]</scope>
    <source>
        <strain evidence="2 3">S-SSM4</strain>
    </source>
</reference>
<keyword evidence="3" id="KW-1185">Reference proteome</keyword>
<feature type="coiled-coil region" evidence="1">
    <location>
        <begin position="21"/>
        <end position="48"/>
    </location>
</feature>
<sequence>MGRPTGGENKTEKMSVYFNPKKAAEQKTQETEEELREIAAEEERYENSKRVASTLFQLFVDPLIIMLLWNWFIPGIFGLAVIGYWQGFGLCWMSRILFQRKVF</sequence>
<accession>M1U2S4</accession>
<dbReference type="EMBL" id="HQ316583">
    <property type="protein sequence ID" value="AGG54263.1"/>
    <property type="molecule type" value="Genomic_DNA"/>
</dbReference>
<evidence type="ECO:0000256" key="1">
    <source>
        <dbReference type="SAM" id="Coils"/>
    </source>
</evidence>
<dbReference type="KEGG" id="vg:15013624"/>
<name>M1U2S4_9CAUD</name>
<proteinExistence type="predicted"/>
<dbReference type="RefSeq" id="YP_007677388.1">
    <property type="nucleotide sequence ID" value="NC_020875.1"/>
</dbReference>
<dbReference type="Proteomes" id="UP000203282">
    <property type="component" value="Segment"/>
</dbReference>
<dbReference type="OrthoDB" id="27749at10239"/>
<dbReference type="GeneID" id="15013624"/>